<dbReference type="SMART" id="SM00360">
    <property type="entry name" value="RRM"/>
    <property type="match status" value="2"/>
</dbReference>
<dbReference type="EMBL" id="JARBJD010000171">
    <property type="protein sequence ID" value="KAK2948661.1"/>
    <property type="molecule type" value="Genomic_DNA"/>
</dbReference>
<protein>
    <recommendedName>
        <fullName evidence="9">SH3 domain-containing protein</fullName>
    </recommendedName>
</protein>
<reference evidence="7 8" key="1">
    <citation type="journal article" date="2022" name="bioRxiv">
        <title>Genomics of Preaxostyla Flagellates Illuminates Evolutionary Transitions and the Path Towards Mitochondrial Loss.</title>
        <authorList>
            <person name="Novak L.V.F."/>
            <person name="Treitli S.C."/>
            <person name="Pyrih J."/>
            <person name="Halakuc P."/>
            <person name="Pipaliya S.V."/>
            <person name="Vacek V."/>
            <person name="Brzon O."/>
            <person name="Soukal P."/>
            <person name="Eme L."/>
            <person name="Dacks J.B."/>
            <person name="Karnkowska A."/>
            <person name="Elias M."/>
            <person name="Hampl V."/>
        </authorList>
    </citation>
    <scope>NUCLEOTIDE SEQUENCE [LARGE SCALE GENOMIC DNA]</scope>
    <source>
        <strain evidence="7">NAU3</strain>
        <tissue evidence="7">Gut</tissue>
    </source>
</reference>
<dbReference type="Gene3D" id="2.30.30.40">
    <property type="entry name" value="SH3 Domains"/>
    <property type="match status" value="1"/>
</dbReference>
<keyword evidence="8" id="KW-1185">Reference proteome</keyword>
<dbReference type="CDD" id="cd00590">
    <property type="entry name" value="RRM_SF"/>
    <property type="match status" value="2"/>
</dbReference>
<proteinExistence type="predicted"/>
<feature type="domain" description="SH3" evidence="5">
    <location>
        <begin position="647"/>
        <end position="709"/>
    </location>
</feature>
<keyword evidence="1 3" id="KW-0728">SH3 domain</keyword>
<dbReference type="InterPro" id="IPR036028">
    <property type="entry name" value="SH3-like_dom_sf"/>
</dbReference>
<name>A0ABQ9X9R2_9EUKA</name>
<evidence type="ECO:0000256" key="3">
    <source>
        <dbReference type="PROSITE-ProRule" id="PRU00192"/>
    </source>
</evidence>
<dbReference type="PROSITE" id="PS50102">
    <property type="entry name" value="RRM"/>
    <property type="match status" value="1"/>
</dbReference>
<evidence type="ECO:0000259" key="6">
    <source>
        <dbReference type="PROSITE" id="PS50102"/>
    </source>
</evidence>
<dbReference type="PROSITE" id="PS50002">
    <property type="entry name" value="SH3"/>
    <property type="match status" value="1"/>
</dbReference>
<evidence type="ECO:0000256" key="4">
    <source>
        <dbReference type="SAM" id="MobiDB-lite"/>
    </source>
</evidence>
<keyword evidence="2" id="KW-0694">RNA-binding</keyword>
<evidence type="ECO:0008006" key="9">
    <source>
        <dbReference type="Google" id="ProtNLM"/>
    </source>
</evidence>
<dbReference type="InterPro" id="IPR012677">
    <property type="entry name" value="Nucleotide-bd_a/b_plait_sf"/>
</dbReference>
<evidence type="ECO:0000313" key="7">
    <source>
        <dbReference type="EMBL" id="KAK2948661.1"/>
    </source>
</evidence>
<organism evidence="7 8">
    <name type="scientific">Blattamonas nauphoetae</name>
    <dbReference type="NCBI Taxonomy" id="2049346"/>
    <lineage>
        <taxon>Eukaryota</taxon>
        <taxon>Metamonada</taxon>
        <taxon>Preaxostyla</taxon>
        <taxon>Oxymonadida</taxon>
        <taxon>Blattamonas</taxon>
    </lineage>
</organism>
<dbReference type="InterPro" id="IPR001452">
    <property type="entry name" value="SH3_domain"/>
</dbReference>
<dbReference type="SUPFAM" id="SSF54928">
    <property type="entry name" value="RNA-binding domain, RBD"/>
    <property type="match status" value="3"/>
</dbReference>
<dbReference type="Proteomes" id="UP001281761">
    <property type="component" value="Unassembled WGS sequence"/>
</dbReference>
<evidence type="ECO:0000313" key="8">
    <source>
        <dbReference type="Proteomes" id="UP001281761"/>
    </source>
</evidence>
<gene>
    <name evidence="7" type="ORF">BLNAU_16402</name>
</gene>
<sequence>MRCYILRGRPLKTHTMLAPALEKGLFWTVLSDGSYSDPEALNRFFSRFGRVFFSSTIVSTFPGIPLKYQFGILTNTTEDIIISTFHAQYASFTTSRPVILNSGPVVNQLFIPSVPDSLTNNELREIISPHSQCAIYIRKDLENPNTSVAFLVFPTPTEAVHAFMDRSRWTLNGTPLEVTFTTESPLSPRFLVITPTHKPKNAADPPRPPTNQTVNIENISQITTLRILFEYLRTLHAKTIAFQIPANETVMASGLLQLQGSESLQFAPLRPSFAIDFQKPAAEAFNTIFKQHNQSDTQTLTKTVLFNSTPDQSVSNSIAPIEQLLLIEAFVHLQAQSQFPNLVPFLQKFVEVLSVDAICQSPFATDESFHIVLLTSVPFSTIAQTISEAPLTNQVRLTLAPIQLDAKQLELRTLPKGCSEDHLRTLILPHTSCTIVITPPASPSIQSSTASLVYPTEQAAIAAFRASSTWMFEGQPLKPCFAARSSQPSEKEKKTDKYLILSNLPPNTTKETLQSHLPEVNVVVFNQILHNVEPGTATVHILTSTEREFNIVLGLNGKLEIGGRKINIFEKKPKAKKIIKLLELSNLPPKIKKETLRTHFPGINMKFIDPIHKDNAAPGTSTLRIQLFTKREYYTVLGWNEKLQIAAAVQPFRVNFTFDPTGYAGAVGVREGEEVLVSGEREGGWSVVCWPDGREHGIVPSNFIERLDKLTQPVRPFEEKDNLKVDVTPSPPTPKDETPRRCFLTSKEIVKCAHLLNEPGVFYEYDKLIDFVRKNEMSPHSFQPVSLEDIVKDN</sequence>
<evidence type="ECO:0000256" key="1">
    <source>
        <dbReference type="ARBA" id="ARBA00022443"/>
    </source>
</evidence>
<dbReference type="InterPro" id="IPR035979">
    <property type="entry name" value="RBD_domain_sf"/>
</dbReference>
<comment type="caution">
    <text evidence="7">The sequence shown here is derived from an EMBL/GenBank/DDBJ whole genome shotgun (WGS) entry which is preliminary data.</text>
</comment>
<dbReference type="SUPFAM" id="SSF50044">
    <property type="entry name" value="SH3-domain"/>
    <property type="match status" value="1"/>
</dbReference>
<feature type="region of interest" description="Disordered" evidence="4">
    <location>
        <begin position="720"/>
        <end position="740"/>
    </location>
</feature>
<dbReference type="InterPro" id="IPR000504">
    <property type="entry name" value="RRM_dom"/>
</dbReference>
<evidence type="ECO:0000256" key="2">
    <source>
        <dbReference type="PROSITE-ProRule" id="PRU00176"/>
    </source>
</evidence>
<dbReference type="Gene3D" id="3.30.70.330">
    <property type="match status" value="2"/>
</dbReference>
<evidence type="ECO:0000259" key="5">
    <source>
        <dbReference type="PROSITE" id="PS50002"/>
    </source>
</evidence>
<feature type="domain" description="RRM" evidence="6">
    <location>
        <begin position="107"/>
        <end position="183"/>
    </location>
</feature>
<accession>A0ABQ9X9R2</accession>